<dbReference type="AlphaFoldDB" id="A0A6D2IUP3"/>
<accession>A0A6D2IUP3</accession>
<proteinExistence type="predicted"/>
<dbReference type="Proteomes" id="UP000467841">
    <property type="component" value="Unassembled WGS sequence"/>
</dbReference>
<protein>
    <submittedName>
        <fullName evidence="1">Uncharacterized protein</fullName>
    </submittedName>
</protein>
<dbReference type="EMBL" id="CACVBM020001144">
    <property type="protein sequence ID" value="CAA7034263.1"/>
    <property type="molecule type" value="Genomic_DNA"/>
</dbReference>
<reference evidence="1" key="1">
    <citation type="submission" date="2020-01" db="EMBL/GenBank/DDBJ databases">
        <authorList>
            <person name="Mishra B."/>
        </authorList>
    </citation>
    <scope>NUCLEOTIDE SEQUENCE [LARGE SCALE GENOMIC DNA]</scope>
</reference>
<comment type="caution">
    <text evidence="1">The sequence shown here is derived from an EMBL/GenBank/DDBJ whole genome shotgun (WGS) entry which is preliminary data.</text>
</comment>
<keyword evidence="2" id="KW-1185">Reference proteome</keyword>
<name>A0A6D2IUP3_9BRAS</name>
<evidence type="ECO:0000313" key="1">
    <source>
        <dbReference type="EMBL" id="CAA7034263.1"/>
    </source>
</evidence>
<evidence type="ECO:0000313" key="2">
    <source>
        <dbReference type="Proteomes" id="UP000467841"/>
    </source>
</evidence>
<gene>
    <name evidence="1" type="ORF">MERR_LOCUS21498</name>
</gene>
<organism evidence="1 2">
    <name type="scientific">Microthlaspi erraticum</name>
    <dbReference type="NCBI Taxonomy" id="1685480"/>
    <lineage>
        <taxon>Eukaryota</taxon>
        <taxon>Viridiplantae</taxon>
        <taxon>Streptophyta</taxon>
        <taxon>Embryophyta</taxon>
        <taxon>Tracheophyta</taxon>
        <taxon>Spermatophyta</taxon>
        <taxon>Magnoliopsida</taxon>
        <taxon>eudicotyledons</taxon>
        <taxon>Gunneridae</taxon>
        <taxon>Pentapetalae</taxon>
        <taxon>rosids</taxon>
        <taxon>malvids</taxon>
        <taxon>Brassicales</taxon>
        <taxon>Brassicaceae</taxon>
        <taxon>Coluteocarpeae</taxon>
        <taxon>Microthlaspi</taxon>
    </lineage>
</organism>
<sequence length="91" mass="9831">MGLVELPPIAWDQSSCLLSHGIDRGRSSLLCRDESIDLGRSRSSSLGLRFACFLPMLVHVTKALPVLPIPIPDSASAQVRCSNGLSNTRSR</sequence>